<dbReference type="InterPro" id="IPR019786">
    <property type="entry name" value="Zinc_finger_PHD-type_CS"/>
</dbReference>
<dbReference type="GeneID" id="20649690"/>
<evidence type="ECO:0000256" key="10">
    <source>
        <dbReference type="SAM" id="MobiDB-lite"/>
    </source>
</evidence>
<dbReference type="PANTHER" id="PTHR23069">
    <property type="entry name" value="AAA DOMAIN-CONTAINING"/>
    <property type="match status" value="1"/>
</dbReference>
<feature type="compositionally biased region" description="Acidic residues" evidence="10">
    <location>
        <begin position="876"/>
        <end position="889"/>
    </location>
</feature>
<evidence type="ECO:0000256" key="2">
    <source>
        <dbReference type="ARBA" id="ARBA00022723"/>
    </source>
</evidence>
<feature type="compositionally biased region" description="Acidic residues" evidence="10">
    <location>
        <begin position="1099"/>
        <end position="1109"/>
    </location>
</feature>
<feature type="compositionally biased region" description="Basic and acidic residues" evidence="10">
    <location>
        <begin position="893"/>
        <end position="903"/>
    </location>
</feature>
<evidence type="ECO:0000256" key="3">
    <source>
        <dbReference type="ARBA" id="ARBA00022741"/>
    </source>
</evidence>
<dbReference type="PROSITE" id="PS00674">
    <property type="entry name" value="AAA"/>
    <property type="match status" value="1"/>
</dbReference>
<dbReference type="InterPro" id="IPR001965">
    <property type="entry name" value="Znf_PHD"/>
</dbReference>
<evidence type="ECO:0000256" key="9">
    <source>
        <dbReference type="PROSITE-ProRule" id="PRU00146"/>
    </source>
</evidence>
<feature type="region of interest" description="Disordered" evidence="10">
    <location>
        <begin position="922"/>
        <end position="941"/>
    </location>
</feature>
<evidence type="ECO:0000313" key="13">
    <source>
        <dbReference type="EMBL" id="EGZ15175.1"/>
    </source>
</evidence>
<evidence type="ECO:0000256" key="5">
    <source>
        <dbReference type="ARBA" id="ARBA00022833"/>
    </source>
</evidence>
<dbReference type="SUPFAM" id="SSF52540">
    <property type="entry name" value="P-loop containing nucleoside triphosphate hydrolases"/>
    <property type="match status" value="2"/>
</dbReference>
<keyword evidence="5" id="KW-0862">Zinc</keyword>
<evidence type="ECO:0000313" key="14">
    <source>
        <dbReference type="Proteomes" id="UP000002640"/>
    </source>
</evidence>
<feature type="region of interest" description="Disordered" evidence="10">
    <location>
        <begin position="834"/>
        <end position="914"/>
    </location>
</feature>
<dbReference type="GO" id="GO:0042393">
    <property type="term" value="F:histone binding"/>
    <property type="evidence" value="ECO:0007669"/>
    <property type="project" value="TreeGrafter"/>
</dbReference>
<dbReference type="GO" id="GO:0045815">
    <property type="term" value="P:transcription initiation-coupled chromatin remodeling"/>
    <property type="evidence" value="ECO:0007669"/>
    <property type="project" value="TreeGrafter"/>
</dbReference>
<dbReference type="SMART" id="SM00297">
    <property type="entry name" value="BROMO"/>
    <property type="match status" value="1"/>
</dbReference>
<dbReference type="Gene3D" id="1.20.920.10">
    <property type="entry name" value="Bromodomain-like"/>
    <property type="match status" value="1"/>
</dbReference>
<dbReference type="Pfam" id="PF00628">
    <property type="entry name" value="PHD"/>
    <property type="match status" value="1"/>
</dbReference>
<feature type="compositionally biased region" description="Polar residues" evidence="10">
    <location>
        <begin position="53"/>
        <end position="63"/>
    </location>
</feature>
<dbReference type="Gene3D" id="3.30.40.10">
    <property type="entry name" value="Zinc/RING finger domain, C3HC4 (zinc finger)"/>
    <property type="match status" value="1"/>
</dbReference>
<evidence type="ECO:0000259" key="11">
    <source>
        <dbReference type="PROSITE" id="PS50014"/>
    </source>
</evidence>
<dbReference type="InterPro" id="IPR045199">
    <property type="entry name" value="ATAD2-like"/>
</dbReference>
<dbReference type="SUPFAM" id="SSF57903">
    <property type="entry name" value="FYVE/PHD zinc finger"/>
    <property type="match status" value="1"/>
</dbReference>
<dbReference type="GO" id="GO:0003682">
    <property type="term" value="F:chromatin binding"/>
    <property type="evidence" value="ECO:0007669"/>
    <property type="project" value="TreeGrafter"/>
</dbReference>
<dbReference type="PROSITE" id="PS01359">
    <property type="entry name" value="ZF_PHD_1"/>
    <property type="match status" value="1"/>
</dbReference>
<dbReference type="GO" id="GO:0006337">
    <property type="term" value="P:nucleosome disassembly"/>
    <property type="evidence" value="ECO:0007669"/>
    <property type="project" value="TreeGrafter"/>
</dbReference>
<accession>G4ZQE0</accession>
<feature type="compositionally biased region" description="Polar residues" evidence="10">
    <location>
        <begin position="834"/>
        <end position="846"/>
    </location>
</feature>
<dbReference type="PANTHER" id="PTHR23069:SF0">
    <property type="entry name" value="TAT-BINDING HOMOLOG 7"/>
    <property type="match status" value="1"/>
</dbReference>
<keyword evidence="2" id="KW-0479">Metal-binding</keyword>
<dbReference type="InParanoid" id="G4ZQE0"/>
<comment type="similarity">
    <text evidence="1">Belongs to the AAA ATPase family.</text>
</comment>
<dbReference type="EMBL" id="JH159155">
    <property type="protein sequence ID" value="EGZ15175.1"/>
    <property type="molecule type" value="Genomic_DNA"/>
</dbReference>
<keyword evidence="6" id="KW-0067">ATP-binding</keyword>
<evidence type="ECO:0000256" key="7">
    <source>
        <dbReference type="ARBA" id="ARBA00023117"/>
    </source>
</evidence>
<dbReference type="OMA" id="LKMMLMN"/>
<dbReference type="InterPro" id="IPR013083">
    <property type="entry name" value="Znf_RING/FYVE/PHD"/>
</dbReference>
<dbReference type="Pfam" id="PF17862">
    <property type="entry name" value="AAA_lid_3"/>
    <property type="match status" value="1"/>
</dbReference>
<name>G4ZQE0_PHYSP</name>
<dbReference type="FunFam" id="1.10.8.60:FF:000016">
    <property type="entry name" value="ATPase family AAA domain-containing protein 2B"/>
    <property type="match status" value="1"/>
</dbReference>
<dbReference type="GO" id="GO:0005634">
    <property type="term" value="C:nucleus"/>
    <property type="evidence" value="ECO:0007669"/>
    <property type="project" value="TreeGrafter"/>
</dbReference>
<dbReference type="InterPro" id="IPR003593">
    <property type="entry name" value="AAA+_ATPase"/>
</dbReference>
<dbReference type="InterPro" id="IPR011011">
    <property type="entry name" value="Znf_FYVE_PHD"/>
</dbReference>
<protein>
    <submittedName>
        <fullName evidence="13">Uncharacterized protein</fullName>
    </submittedName>
</protein>
<evidence type="ECO:0000256" key="6">
    <source>
        <dbReference type="ARBA" id="ARBA00022840"/>
    </source>
</evidence>
<feature type="region of interest" description="Disordered" evidence="10">
    <location>
        <begin position="1092"/>
        <end position="1151"/>
    </location>
</feature>
<feature type="compositionally biased region" description="Basic residues" evidence="10">
    <location>
        <begin position="67"/>
        <end position="76"/>
    </location>
</feature>
<dbReference type="InterPro" id="IPR036427">
    <property type="entry name" value="Bromodomain-like_sf"/>
</dbReference>
<dbReference type="InterPro" id="IPR003960">
    <property type="entry name" value="ATPase_AAA_CS"/>
</dbReference>
<feature type="domain" description="PHD-type" evidence="12">
    <location>
        <begin position="357"/>
        <end position="411"/>
    </location>
</feature>
<dbReference type="AlphaFoldDB" id="G4ZQE0"/>
<evidence type="ECO:0000256" key="8">
    <source>
        <dbReference type="PROSITE-ProRule" id="PRU00035"/>
    </source>
</evidence>
<dbReference type="InterPro" id="IPR019787">
    <property type="entry name" value="Znf_PHD-finger"/>
</dbReference>
<dbReference type="Pfam" id="PF00439">
    <property type="entry name" value="Bromodomain"/>
    <property type="match status" value="1"/>
</dbReference>
<organism evidence="13 14">
    <name type="scientific">Phytophthora sojae (strain P6497)</name>
    <name type="common">Soybean stem and root rot agent</name>
    <name type="synonym">Phytophthora megasperma f. sp. glycines</name>
    <dbReference type="NCBI Taxonomy" id="1094619"/>
    <lineage>
        <taxon>Eukaryota</taxon>
        <taxon>Sar</taxon>
        <taxon>Stramenopiles</taxon>
        <taxon>Oomycota</taxon>
        <taxon>Peronosporomycetes</taxon>
        <taxon>Peronosporales</taxon>
        <taxon>Peronosporaceae</taxon>
        <taxon>Phytophthora</taxon>
    </lineage>
</organism>
<keyword evidence="7 8" id="KW-0103">Bromodomain</keyword>
<dbReference type="Gene3D" id="1.10.8.60">
    <property type="match status" value="1"/>
</dbReference>
<dbReference type="InterPro" id="IPR027417">
    <property type="entry name" value="P-loop_NTPase"/>
</dbReference>
<dbReference type="SUPFAM" id="SSF47370">
    <property type="entry name" value="Bromodomain"/>
    <property type="match status" value="1"/>
</dbReference>
<dbReference type="InterPro" id="IPR001487">
    <property type="entry name" value="Bromodomain"/>
</dbReference>
<keyword evidence="4 9" id="KW-0863">Zinc-finger</keyword>
<keyword evidence="3" id="KW-0547">Nucleotide-binding</keyword>
<feature type="compositionally biased region" description="Basic and acidic residues" evidence="10">
    <location>
        <begin position="860"/>
        <end position="870"/>
    </location>
</feature>
<dbReference type="PROSITE" id="PS50014">
    <property type="entry name" value="BROMODOMAIN_2"/>
    <property type="match status" value="1"/>
</dbReference>
<dbReference type="KEGG" id="psoj:PHYSODRAFT_354753"/>
<dbReference type="InterPro" id="IPR003959">
    <property type="entry name" value="ATPase_AAA_core"/>
</dbReference>
<dbReference type="PRINTS" id="PR00503">
    <property type="entry name" value="BROMODOMAIN"/>
</dbReference>
<dbReference type="GO" id="GO:0006334">
    <property type="term" value="P:nucleosome assembly"/>
    <property type="evidence" value="ECO:0007669"/>
    <property type="project" value="TreeGrafter"/>
</dbReference>
<evidence type="ECO:0000256" key="4">
    <source>
        <dbReference type="ARBA" id="ARBA00022771"/>
    </source>
</evidence>
<reference evidence="13 14" key="1">
    <citation type="journal article" date="2006" name="Science">
        <title>Phytophthora genome sequences uncover evolutionary origins and mechanisms of pathogenesis.</title>
        <authorList>
            <person name="Tyler B.M."/>
            <person name="Tripathy S."/>
            <person name="Zhang X."/>
            <person name="Dehal P."/>
            <person name="Jiang R.H."/>
            <person name="Aerts A."/>
            <person name="Arredondo F.D."/>
            <person name="Baxter L."/>
            <person name="Bensasson D."/>
            <person name="Beynon J.L."/>
            <person name="Chapman J."/>
            <person name="Damasceno C.M."/>
            <person name="Dorrance A.E."/>
            <person name="Dou D."/>
            <person name="Dickerman A.W."/>
            <person name="Dubchak I.L."/>
            <person name="Garbelotto M."/>
            <person name="Gijzen M."/>
            <person name="Gordon S.G."/>
            <person name="Govers F."/>
            <person name="Grunwald N.J."/>
            <person name="Huang W."/>
            <person name="Ivors K.L."/>
            <person name="Jones R.W."/>
            <person name="Kamoun S."/>
            <person name="Krampis K."/>
            <person name="Lamour K.H."/>
            <person name="Lee M.K."/>
            <person name="McDonald W.H."/>
            <person name="Medina M."/>
            <person name="Meijer H.J."/>
            <person name="Nordberg E.K."/>
            <person name="Maclean D.J."/>
            <person name="Ospina-Giraldo M.D."/>
            <person name="Morris P.F."/>
            <person name="Phuntumart V."/>
            <person name="Putnam N.H."/>
            <person name="Rash S."/>
            <person name="Rose J.K."/>
            <person name="Sakihama Y."/>
            <person name="Salamov A.A."/>
            <person name="Savidor A."/>
            <person name="Scheuring C.F."/>
            <person name="Smith B.M."/>
            <person name="Sobral B.W."/>
            <person name="Terry A."/>
            <person name="Torto-Alalibo T.A."/>
            <person name="Win J."/>
            <person name="Xu Z."/>
            <person name="Zhang H."/>
            <person name="Grigoriev I.V."/>
            <person name="Rokhsar D.S."/>
            <person name="Boore J.L."/>
        </authorList>
    </citation>
    <scope>NUCLEOTIDE SEQUENCE [LARGE SCALE GENOMIC DNA]</scope>
    <source>
        <strain evidence="13 14">P6497</strain>
    </source>
</reference>
<evidence type="ECO:0000256" key="1">
    <source>
        <dbReference type="ARBA" id="ARBA00006914"/>
    </source>
</evidence>
<evidence type="ECO:0000259" key="12">
    <source>
        <dbReference type="PROSITE" id="PS50016"/>
    </source>
</evidence>
<gene>
    <name evidence="13" type="ORF">PHYSODRAFT_354753</name>
</gene>
<dbReference type="GO" id="GO:0016887">
    <property type="term" value="F:ATP hydrolysis activity"/>
    <property type="evidence" value="ECO:0007669"/>
    <property type="project" value="InterPro"/>
</dbReference>
<dbReference type="Pfam" id="PF00004">
    <property type="entry name" value="AAA"/>
    <property type="match status" value="1"/>
</dbReference>
<feature type="compositionally biased region" description="Acidic residues" evidence="10">
    <location>
        <begin position="904"/>
        <end position="914"/>
    </location>
</feature>
<dbReference type="SMART" id="SM00249">
    <property type="entry name" value="PHD"/>
    <property type="match status" value="1"/>
</dbReference>
<dbReference type="Gene3D" id="3.40.50.300">
    <property type="entry name" value="P-loop containing nucleotide triphosphate hydrolases"/>
    <property type="match status" value="1"/>
</dbReference>
<feature type="region of interest" description="Disordered" evidence="10">
    <location>
        <begin position="791"/>
        <end position="817"/>
    </location>
</feature>
<keyword evidence="14" id="KW-1185">Reference proteome</keyword>
<feature type="region of interest" description="Disordered" evidence="10">
    <location>
        <begin position="51"/>
        <end position="76"/>
    </location>
</feature>
<dbReference type="PROSITE" id="PS50016">
    <property type="entry name" value="ZF_PHD_2"/>
    <property type="match status" value="1"/>
</dbReference>
<sequence length="1171" mass="130477">MVMLPLLYPEFYDKYKVSPPSGVLFYGPPGTGKTLLARALANSCSVYDEGEQASESKGSSSPAQHGGSKKKGRPRRHVTFYMRKGADCLSKWVGEAERQLRLLFEEAKRNQPSIIFFDEIDGLAPVRSAKQDQIHASIVSTLLALMDGMDSRGRVVVIGATNRLDAIDPALRRPGRFDRELGFKLPNVNERKSMLAIHSKHWKPPLSDRFLTDLAEQTVGYCGADIKALCAEAALCSLRRVYPQVYASQDKLLINLDKVVVARSDFMKAAKKITPASHRAVSSFASPLPRAVKGLLEGQLKTILRDVANHFPLFPLDKAAIDDAVTSTDEVKGELRADEDENEDEDEGEDIYAVANHDDCDVCYGDEGELLCCDACPGAFHRACLSDSATAQESTEVTTSGLWFCSDCQSSNAAVVQKALNRAQKKRVHSIASLHIPRHSGFPRVLVAGKAGMGQQYIGPALLHTLEGLTHFSLDYPSLVADSNSHAPEEALIQRLTEAQKCLPCVLYLPQIELWWRNTTESMHLTLKMMLMNLQVRANLPILFLACTASSSIDDQNLPEDLLALFKEDPSVSRTSVVMELDSPSKAARLVHFEQVFCSFATPPSVQKTKRNKNEQLEVLPLAPLPPAPSFIDLSPEEQQKRKERDLHFLRELRIFLSQVLDYCYSQRPYTPFYVPVDPAAVPNYYLIVKRPMDLSTMRDKLNDEEYTCFEQFMDDVQLIVRNANVFNPKRSRTRHIAHAAGTMKDNILSYAHRFRIRQGYDLFAKCREVTKRLRAHPSLYGEYGQRFLNSAGKTTRKNQTRAHEKPGVRTSARLRGVKAPEISLDAAISRATANGGSHKMTSNRVTVKKEPATEVEDPSGSKEAAEGDKQVTQWFDEEEGKSEEEEPSNTDSGEKADERTIEEADDSEDEVFDEGDRVFVSSRTHPGMNRPGGAGVVQGRNKDGTYNVKYILGGTEKNVSVKYIKRLTDDAVMESVKTQRDVSNSSAEAAGAVRLIHAEEKMDETDYFDELLWPLLKEEGWTRDDNFDIIEASGKESGLAVQRVVFKPNKKRNGETMTLNSVMEALEYVNQEPELAKKCFGNRYAEGMLTDQALGGDSSDDETVEAEEGSGVTTDEKASAPQSEVADEQMPEARDEEEEEKVAEDVEDTPDFIYDEVRAAACLLLCWLEC</sequence>
<dbReference type="Proteomes" id="UP000002640">
    <property type="component" value="Unassembled WGS sequence"/>
</dbReference>
<dbReference type="GO" id="GO:0005524">
    <property type="term" value="F:ATP binding"/>
    <property type="evidence" value="ECO:0007669"/>
    <property type="project" value="UniProtKB-KW"/>
</dbReference>
<dbReference type="RefSeq" id="XP_009528924.1">
    <property type="nucleotide sequence ID" value="XM_009530629.1"/>
</dbReference>
<dbReference type="STRING" id="1094619.G4ZQE0"/>
<dbReference type="GO" id="GO:0008270">
    <property type="term" value="F:zinc ion binding"/>
    <property type="evidence" value="ECO:0007669"/>
    <property type="project" value="UniProtKB-KW"/>
</dbReference>
<proteinExistence type="inferred from homology"/>
<dbReference type="SMART" id="SM00382">
    <property type="entry name" value="AAA"/>
    <property type="match status" value="1"/>
</dbReference>
<feature type="domain" description="Bromo" evidence="11">
    <location>
        <begin position="665"/>
        <end position="735"/>
    </location>
</feature>
<dbReference type="InterPro" id="IPR041569">
    <property type="entry name" value="AAA_lid_3"/>
</dbReference>
<feature type="compositionally biased region" description="Acidic residues" evidence="10">
    <location>
        <begin position="1126"/>
        <end position="1151"/>
    </location>
</feature>